<evidence type="ECO:0000256" key="1">
    <source>
        <dbReference type="SAM" id="MobiDB-lite"/>
    </source>
</evidence>
<gene>
    <name evidence="2" type="ORF">QVD17_35604</name>
</gene>
<keyword evidence="3" id="KW-1185">Reference proteome</keyword>
<name>A0AAD8JT44_TARER</name>
<proteinExistence type="predicted"/>
<dbReference type="AlphaFoldDB" id="A0AAD8JT44"/>
<reference evidence="2" key="1">
    <citation type="journal article" date="2023" name="bioRxiv">
        <title>Improved chromosome-level genome assembly for marigold (Tagetes erecta).</title>
        <authorList>
            <person name="Jiang F."/>
            <person name="Yuan L."/>
            <person name="Wang S."/>
            <person name="Wang H."/>
            <person name="Xu D."/>
            <person name="Wang A."/>
            <person name="Fan W."/>
        </authorList>
    </citation>
    <scope>NUCLEOTIDE SEQUENCE</scope>
    <source>
        <strain evidence="2">WSJ</strain>
        <tissue evidence="2">Leaf</tissue>
    </source>
</reference>
<dbReference type="EMBL" id="JAUHHV010000010">
    <property type="protein sequence ID" value="KAK1409079.1"/>
    <property type="molecule type" value="Genomic_DNA"/>
</dbReference>
<evidence type="ECO:0000313" key="3">
    <source>
        <dbReference type="Proteomes" id="UP001229421"/>
    </source>
</evidence>
<sequence length="178" mass="20732">MVQPVPTSVLFRRDEHVRLHDIACRGGKNKNWIDEHRFYNESWNSRRASVVRGRFTNTTQASEDYMRWYMDRTVAFVTNPAHQVPNPHGYQNDGQMLTMMRHGMSQFYQMPENEMVNNLAGHYKNFSHVDHGAYLPAHLMENPVHVELPPVPERLPRRARGRGRGRVDGHDVEDNAGQ</sequence>
<dbReference type="Proteomes" id="UP001229421">
    <property type="component" value="Unassembled WGS sequence"/>
</dbReference>
<feature type="region of interest" description="Disordered" evidence="1">
    <location>
        <begin position="149"/>
        <end position="178"/>
    </location>
</feature>
<comment type="caution">
    <text evidence="2">The sequence shown here is derived from an EMBL/GenBank/DDBJ whole genome shotgun (WGS) entry which is preliminary data.</text>
</comment>
<organism evidence="2 3">
    <name type="scientific">Tagetes erecta</name>
    <name type="common">African marigold</name>
    <dbReference type="NCBI Taxonomy" id="13708"/>
    <lineage>
        <taxon>Eukaryota</taxon>
        <taxon>Viridiplantae</taxon>
        <taxon>Streptophyta</taxon>
        <taxon>Embryophyta</taxon>
        <taxon>Tracheophyta</taxon>
        <taxon>Spermatophyta</taxon>
        <taxon>Magnoliopsida</taxon>
        <taxon>eudicotyledons</taxon>
        <taxon>Gunneridae</taxon>
        <taxon>Pentapetalae</taxon>
        <taxon>asterids</taxon>
        <taxon>campanulids</taxon>
        <taxon>Asterales</taxon>
        <taxon>Asteraceae</taxon>
        <taxon>Asteroideae</taxon>
        <taxon>Heliantheae alliance</taxon>
        <taxon>Tageteae</taxon>
        <taxon>Tagetes</taxon>
    </lineage>
</organism>
<evidence type="ECO:0000313" key="2">
    <source>
        <dbReference type="EMBL" id="KAK1409079.1"/>
    </source>
</evidence>
<feature type="compositionally biased region" description="Basic and acidic residues" evidence="1">
    <location>
        <begin position="165"/>
        <end position="178"/>
    </location>
</feature>
<protein>
    <submittedName>
        <fullName evidence="2">Uncharacterized protein</fullName>
    </submittedName>
</protein>
<accession>A0AAD8JT44</accession>